<dbReference type="Gene3D" id="2.40.160.20">
    <property type="match status" value="1"/>
</dbReference>
<comment type="caution">
    <text evidence="1">The sequence shown here is derived from an EMBL/GenBank/DDBJ whole genome shotgun (WGS) entry which is preliminary data.</text>
</comment>
<dbReference type="EMBL" id="RYYU01000001">
    <property type="protein sequence ID" value="RUL60407.1"/>
    <property type="molecule type" value="Genomic_DNA"/>
</dbReference>
<evidence type="ECO:0000313" key="1">
    <source>
        <dbReference type="EMBL" id="RUL60407.1"/>
    </source>
</evidence>
<sequence length="403" mass="47001">MLAEATERDSLRHFGAEISVSSGTVLSIDDYQKKFMREDGTASFGAALTYSALPKDSDAFAADYGYPSFSFGLRYSDHHRVRMQRVKDPEWGQYVPADYKSRLGNIVTAYATFNRPLLRTRRWEIDYMISMGVGYSHRKWNNRDAIDNLLIGSRWLVYFGAGFHCTYRVMPKWGIRAGIDYYHHSNGSMNMPNKGANVFGPAVGLVYYPYYNEVVEHRNDYRPEPFKRYFYLNFSASVGIKALNEEFQLTQFYTSPDSPDYCKNHFNRYVTWSAQADLMCRYARRWASGIGFDVFYGRYADDLKEMEKNWQQADKYSRWSVGIAAKHEVFYRQLSIAMSIGWYLYRNMGLKPKALEQPYYERIGLYYTFSNFGNVRLGFNVKAHLTRADYTEMCVSVPIRLTN</sequence>
<gene>
    <name evidence="1" type="ORF">EHV08_10710</name>
</gene>
<organism evidence="1 2">
    <name type="scientific">Prevotella koreensis</name>
    <dbReference type="NCBI Taxonomy" id="2490854"/>
    <lineage>
        <taxon>Bacteria</taxon>
        <taxon>Pseudomonadati</taxon>
        <taxon>Bacteroidota</taxon>
        <taxon>Bacteroidia</taxon>
        <taxon>Bacteroidales</taxon>
        <taxon>Prevotellaceae</taxon>
        <taxon>Prevotella</taxon>
    </lineage>
</organism>
<dbReference type="AlphaFoldDB" id="A0A432LNB1"/>
<keyword evidence="2" id="KW-1185">Reference proteome</keyword>
<accession>A0A432LNB1</accession>
<dbReference type="GO" id="GO:0016787">
    <property type="term" value="F:hydrolase activity"/>
    <property type="evidence" value="ECO:0007669"/>
    <property type="project" value="UniProtKB-KW"/>
</dbReference>
<keyword evidence="1" id="KW-0378">Hydrolase</keyword>
<dbReference type="Proteomes" id="UP000278983">
    <property type="component" value="Unassembled WGS sequence"/>
</dbReference>
<dbReference type="Pfam" id="PF09411">
    <property type="entry name" value="PagL"/>
    <property type="match status" value="1"/>
</dbReference>
<dbReference type="OrthoDB" id="627554at2"/>
<evidence type="ECO:0000313" key="2">
    <source>
        <dbReference type="Proteomes" id="UP000278983"/>
    </source>
</evidence>
<dbReference type="InterPro" id="IPR018550">
    <property type="entry name" value="Lipid-A_deacylase-rel"/>
</dbReference>
<protein>
    <submittedName>
        <fullName evidence="1">Acyloxyacyl hydrolase</fullName>
    </submittedName>
</protein>
<reference evidence="1 2" key="1">
    <citation type="submission" date="2018-12" db="EMBL/GenBank/DDBJ databases">
        <title>Genome sequencing of Prevotella sp. KCOM 3155 (= JS262).</title>
        <authorList>
            <person name="Kook J.-K."/>
            <person name="Park S.-N."/>
            <person name="Lim Y.K."/>
        </authorList>
    </citation>
    <scope>NUCLEOTIDE SEQUENCE [LARGE SCALE GENOMIC DNA]</scope>
    <source>
        <strain evidence="1 2">KCOM 3155</strain>
    </source>
</reference>
<proteinExistence type="predicted"/>
<name>A0A432LNB1_9BACT</name>